<organism evidence="2 3">
    <name type="scientific">Plasmopara halstedii</name>
    <name type="common">Downy mildew of sunflower</name>
    <dbReference type="NCBI Taxonomy" id="4781"/>
    <lineage>
        <taxon>Eukaryota</taxon>
        <taxon>Sar</taxon>
        <taxon>Stramenopiles</taxon>
        <taxon>Oomycota</taxon>
        <taxon>Peronosporomycetes</taxon>
        <taxon>Peronosporales</taxon>
        <taxon>Peronosporaceae</taxon>
        <taxon>Plasmopara</taxon>
    </lineage>
</organism>
<reference evidence="3" key="1">
    <citation type="submission" date="2014-09" db="EMBL/GenBank/DDBJ databases">
        <authorList>
            <person name="Sharma Rahul"/>
            <person name="Thines Marco"/>
        </authorList>
    </citation>
    <scope>NUCLEOTIDE SEQUENCE [LARGE SCALE GENOMIC DNA]</scope>
</reference>
<accession>A0A0P1AH93</accession>
<evidence type="ECO:0000313" key="2">
    <source>
        <dbReference type="EMBL" id="CEG40181.1"/>
    </source>
</evidence>
<keyword evidence="3" id="KW-1185">Reference proteome</keyword>
<feature type="region of interest" description="Disordered" evidence="1">
    <location>
        <begin position="1"/>
        <end position="48"/>
    </location>
</feature>
<dbReference type="RefSeq" id="XP_024576550.1">
    <property type="nucleotide sequence ID" value="XM_024725811.1"/>
</dbReference>
<dbReference type="GeneID" id="36405448"/>
<evidence type="ECO:0000256" key="1">
    <source>
        <dbReference type="SAM" id="MobiDB-lite"/>
    </source>
</evidence>
<proteinExistence type="predicted"/>
<dbReference type="Proteomes" id="UP000054928">
    <property type="component" value="Unassembled WGS sequence"/>
</dbReference>
<protein>
    <submittedName>
        <fullName evidence="2">Uncharacterized protein</fullName>
    </submittedName>
</protein>
<name>A0A0P1AH93_PLAHL</name>
<dbReference type="AlphaFoldDB" id="A0A0P1AH93"/>
<evidence type="ECO:0000313" key="3">
    <source>
        <dbReference type="Proteomes" id="UP000054928"/>
    </source>
</evidence>
<dbReference type="EMBL" id="CCYD01000468">
    <property type="protein sequence ID" value="CEG40181.1"/>
    <property type="molecule type" value="Genomic_DNA"/>
</dbReference>
<feature type="compositionally biased region" description="Acidic residues" evidence="1">
    <location>
        <begin position="1"/>
        <end position="10"/>
    </location>
</feature>
<sequence>MSEDDHEEGEVFPSRVAEAKDSQASVTAPTLQRVRQRRRRQQPVPHTENTFRNHDVFANSTQVFGQGSSFVLASSGASGGSQPTNGLRHGKQQGVANVGPTSYPNMDSRAISHKAVAQHGVGAPTQSLPHRSGQPRLGLPPATRSLAVEQSTAVSSMAFPSVLHLQTRDATMQLGEVVASSDANTNAIAKLGHQMSTELLWAEARCMEMNVHAAMSALWTEAARLQAQNQRLRDKVHQLQSTVE</sequence>